<gene>
    <name evidence="8" type="ORF">CTDIVETGP_2944</name>
</gene>
<dbReference type="CDD" id="cd00609">
    <property type="entry name" value="AAT_like"/>
    <property type="match status" value="1"/>
</dbReference>
<dbReference type="EMBL" id="CBXI010000044">
    <property type="protein sequence ID" value="CDL92874.1"/>
    <property type="molecule type" value="Genomic_DNA"/>
</dbReference>
<evidence type="ECO:0000256" key="3">
    <source>
        <dbReference type="ARBA" id="ARBA00022576"/>
    </source>
</evidence>
<dbReference type="AlphaFoldDB" id="W6NBE1"/>
<dbReference type="Gene3D" id="3.90.1150.10">
    <property type="entry name" value="Aspartate Aminotransferase, domain 1"/>
    <property type="match status" value="1"/>
</dbReference>
<dbReference type="Pfam" id="PF00155">
    <property type="entry name" value="Aminotran_1_2"/>
    <property type="match status" value="1"/>
</dbReference>
<proteinExistence type="inferred from homology"/>
<dbReference type="SUPFAM" id="SSF53383">
    <property type="entry name" value="PLP-dependent transferases"/>
    <property type="match status" value="1"/>
</dbReference>
<sequence length="384" mass="43589">MNDLTSKNVQNIEISGIRKFYNKVQKYPDAISLTLGQPDFNVPDGIKNAMIEAIEQNKTSYTSNAGIVELRNEISNYLKSLDIEYDSKEICLTIGGSEGLMDVFTALINKNDKVLIPTPAYPAYESCVKILGGQIINYSLKEDFSVDFDHLERIIKEEHPKIMVISYPCNPTGAILSREDSIKLYKIILDNDIIAVSDEMYAALCFDDKYYSIAQFGDLKSKVIIVGGFSKMFSMTGLRIGYVCAENRFMNEIMKVHQYNVSCAPSIVQWGAFYGLKNCMKDVEYMRNEFVKRRDYLYSRLKKMNFDVNLPMGAFYMFPSIKKFNIKSDKFCEVLLKEAKVAIVPGSAFGKGGEGYIRISYASNIDKLKSAADRIEKWICSVYN</sequence>
<dbReference type="InterPro" id="IPR015422">
    <property type="entry name" value="PyrdxlP-dep_Trfase_small"/>
</dbReference>
<dbReference type="Gene3D" id="3.40.640.10">
    <property type="entry name" value="Type I PLP-dependent aspartate aminotransferase-like (Major domain)"/>
    <property type="match status" value="1"/>
</dbReference>
<dbReference type="PANTHER" id="PTHR46383:SF4">
    <property type="entry name" value="AMINOTRANSFERASE"/>
    <property type="match status" value="1"/>
</dbReference>
<evidence type="ECO:0000256" key="5">
    <source>
        <dbReference type="ARBA" id="ARBA00022898"/>
    </source>
</evidence>
<dbReference type="GeneID" id="29418113"/>
<keyword evidence="9" id="KW-1185">Reference proteome</keyword>
<name>W6NBE1_CLOTY</name>
<evidence type="ECO:0000256" key="1">
    <source>
        <dbReference type="ARBA" id="ARBA00001933"/>
    </source>
</evidence>
<dbReference type="EC" id="2.6.1.-" evidence="6"/>
<dbReference type="InterPro" id="IPR015421">
    <property type="entry name" value="PyrdxlP-dep_Trfase_major"/>
</dbReference>
<dbReference type="GO" id="GO:0030170">
    <property type="term" value="F:pyridoxal phosphate binding"/>
    <property type="evidence" value="ECO:0007669"/>
    <property type="project" value="InterPro"/>
</dbReference>
<dbReference type="PANTHER" id="PTHR46383">
    <property type="entry name" value="ASPARTATE AMINOTRANSFERASE"/>
    <property type="match status" value="1"/>
</dbReference>
<dbReference type="InterPro" id="IPR004838">
    <property type="entry name" value="NHTrfase_class1_PyrdxlP-BS"/>
</dbReference>
<evidence type="ECO:0000313" key="8">
    <source>
        <dbReference type="EMBL" id="CDL92874.1"/>
    </source>
</evidence>
<comment type="caution">
    <text evidence="8">The sequence shown here is derived from an EMBL/GenBank/DDBJ whole genome shotgun (WGS) entry which is preliminary data.</text>
</comment>
<comment type="similarity">
    <text evidence="2 6">Belongs to the class-I pyridoxal-phosphate-dependent aminotransferase family.</text>
</comment>
<dbReference type="GO" id="GO:0006520">
    <property type="term" value="P:amino acid metabolic process"/>
    <property type="evidence" value="ECO:0007669"/>
    <property type="project" value="InterPro"/>
</dbReference>
<evidence type="ECO:0000256" key="6">
    <source>
        <dbReference type="RuleBase" id="RU000481"/>
    </source>
</evidence>
<comment type="cofactor">
    <cofactor evidence="1 6">
        <name>pyridoxal 5'-phosphate</name>
        <dbReference type="ChEBI" id="CHEBI:597326"/>
    </cofactor>
</comment>
<dbReference type="InterPro" id="IPR004839">
    <property type="entry name" value="Aminotransferase_I/II_large"/>
</dbReference>
<evidence type="ECO:0000259" key="7">
    <source>
        <dbReference type="Pfam" id="PF00155"/>
    </source>
</evidence>
<dbReference type="RefSeq" id="WP_017894962.1">
    <property type="nucleotide sequence ID" value="NZ_CBXI010000044.1"/>
</dbReference>
<evidence type="ECO:0000256" key="2">
    <source>
        <dbReference type="ARBA" id="ARBA00007441"/>
    </source>
</evidence>
<dbReference type="PROSITE" id="PS00105">
    <property type="entry name" value="AA_TRANSFER_CLASS_1"/>
    <property type="match status" value="1"/>
</dbReference>
<dbReference type="Proteomes" id="UP000019482">
    <property type="component" value="Unassembled WGS sequence"/>
</dbReference>
<accession>W6NBE1</accession>
<dbReference type="GO" id="GO:0008483">
    <property type="term" value="F:transaminase activity"/>
    <property type="evidence" value="ECO:0007669"/>
    <property type="project" value="UniProtKB-KW"/>
</dbReference>
<dbReference type="InterPro" id="IPR015424">
    <property type="entry name" value="PyrdxlP-dep_Trfase"/>
</dbReference>
<keyword evidence="5" id="KW-0663">Pyridoxal phosphate</keyword>
<evidence type="ECO:0000313" key="9">
    <source>
        <dbReference type="Proteomes" id="UP000019482"/>
    </source>
</evidence>
<keyword evidence="4 6" id="KW-0808">Transferase</keyword>
<reference evidence="8 9" key="1">
    <citation type="journal article" date="2015" name="Genome Announc.">
        <title>Draft Genome Sequence of Clostridium tyrobutyricum Strain DIVETGP, Isolated from Cow's Milk for Grana Padano Production.</title>
        <authorList>
            <person name="Soggiu A."/>
            <person name="Piras C."/>
            <person name="Gaiarsa S."/>
            <person name="Sassera D."/>
            <person name="Roncada P."/>
            <person name="Bendixen E."/>
            <person name="Brasca M."/>
            <person name="Bonizzi L."/>
        </authorList>
    </citation>
    <scope>NUCLEOTIDE SEQUENCE [LARGE SCALE GENOMIC DNA]</scope>
    <source>
        <strain evidence="8 9">DIVETGP</strain>
    </source>
</reference>
<dbReference type="OrthoDB" id="9802328at2"/>
<organism evidence="8 9">
    <name type="scientific">Clostridium tyrobutyricum DIVETGP</name>
    <dbReference type="NCBI Taxonomy" id="1408889"/>
    <lineage>
        <taxon>Bacteria</taxon>
        <taxon>Bacillati</taxon>
        <taxon>Bacillota</taxon>
        <taxon>Clostridia</taxon>
        <taxon>Eubacteriales</taxon>
        <taxon>Clostridiaceae</taxon>
        <taxon>Clostridium</taxon>
    </lineage>
</organism>
<protein>
    <recommendedName>
        <fullName evidence="6">Aminotransferase</fullName>
        <ecNumber evidence="6">2.6.1.-</ecNumber>
    </recommendedName>
</protein>
<dbReference type="InterPro" id="IPR050596">
    <property type="entry name" value="AspAT/PAT-like"/>
</dbReference>
<evidence type="ECO:0000256" key="4">
    <source>
        <dbReference type="ARBA" id="ARBA00022679"/>
    </source>
</evidence>
<keyword evidence="3 6" id="KW-0032">Aminotransferase</keyword>
<feature type="domain" description="Aminotransferase class I/classII large" evidence="7">
    <location>
        <begin position="29"/>
        <end position="375"/>
    </location>
</feature>